<dbReference type="Proteomes" id="UP000583279">
    <property type="component" value="Unassembled WGS sequence"/>
</dbReference>
<evidence type="ECO:0000313" key="6">
    <source>
        <dbReference type="Proteomes" id="UP000586252"/>
    </source>
</evidence>
<proteinExistence type="predicted"/>
<dbReference type="RefSeq" id="WP_032900598.1">
    <property type="nucleotide sequence ID" value="NZ_CM001513.1"/>
</dbReference>
<dbReference type="AlphaFoldDB" id="A0A219A1P4"/>
<evidence type="ECO:0000313" key="5">
    <source>
        <dbReference type="Proteomes" id="UP000583279"/>
    </source>
</evidence>
<name>A0A219A1P4_9PSED</name>
<dbReference type="Proteomes" id="UP000535954">
    <property type="component" value="Unassembled WGS sequence"/>
</dbReference>
<dbReference type="GeneID" id="45731813"/>
<protein>
    <submittedName>
        <fullName evidence="1">Uncharacterized protein</fullName>
    </submittedName>
</protein>
<organism evidence="1 5">
    <name type="scientific">Pseudomonas lactis</name>
    <dbReference type="NCBI Taxonomy" id="1615674"/>
    <lineage>
        <taxon>Bacteria</taxon>
        <taxon>Pseudomonadati</taxon>
        <taxon>Pseudomonadota</taxon>
        <taxon>Gammaproteobacteria</taxon>
        <taxon>Pseudomonadales</taxon>
        <taxon>Pseudomonadaceae</taxon>
        <taxon>Pseudomonas</taxon>
    </lineage>
</organism>
<gene>
    <name evidence="2" type="ORF">HBO13_13580</name>
    <name evidence="1" type="ORF">HBO18_04290</name>
    <name evidence="3" type="ORF">HBO30_01685</name>
</gene>
<reference evidence="4 5" key="1">
    <citation type="journal article" date="2020" name="Front. Microbiol.">
        <title>Genetic Organization of the aprX-lipA2 Operon Affects the Proteolytic Potential of Pseudomonas Species in Milk.</title>
        <authorList>
            <person name="Maier C."/>
            <person name="Huptas C."/>
            <person name="von Neubeck M."/>
            <person name="Scherer S."/>
            <person name="Wenning M."/>
            <person name="Lucking G."/>
        </authorList>
    </citation>
    <scope>NUCLEOTIDE SEQUENCE [LARGE SCALE GENOMIC DNA]</scope>
    <source>
        <strain evidence="1 5">WS 4997</strain>
        <strain evidence="3 6">WS 5404</strain>
        <strain evidence="2 4">WS 5405</strain>
    </source>
</reference>
<evidence type="ECO:0000313" key="3">
    <source>
        <dbReference type="EMBL" id="NNA77420.1"/>
    </source>
</evidence>
<dbReference type="EMBL" id="JAAQYH010000006">
    <property type="protein sequence ID" value="NNA73669.1"/>
    <property type="molecule type" value="Genomic_DNA"/>
</dbReference>
<accession>A0A219A1P4</accession>
<evidence type="ECO:0000313" key="4">
    <source>
        <dbReference type="Proteomes" id="UP000535954"/>
    </source>
</evidence>
<evidence type="ECO:0000313" key="1">
    <source>
        <dbReference type="EMBL" id="NNA43343.1"/>
    </source>
</evidence>
<dbReference type="Proteomes" id="UP000586252">
    <property type="component" value="Unassembled WGS sequence"/>
</dbReference>
<dbReference type="EMBL" id="JAAQYK010000001">
    <property type="protein sequence ID" value="NNA43343.1"/>
    <property type="molecule type" value="Genomic_DNA"/>
</dbReference>
<evidence type="ECO:0000313" key="2">
    <source>
        <dbReference type="EMBL" id="NNA73669.1"/>
    </source>
</evidence>
<comment type="caution">
    <text evidence="1">The sequence shown here is derived from an EMBL/GenBank/DDBJ whole genome shotgun (WGS) entry which is preliminary data.</text>
</comment>
<dbReference type="EMBL" id="JAAQYI010000001">
    <property type="protein sequence ID" value="NNA77420.1"/>
    <property type="molecule type" value="Genomic_DNA"/>
</dbReference>
<sequence length="152" mass="17499">MKKSTTVFAINESTRFDIPGDTWSWTGEGEIYEDDYDNQYRWFSRAVARDWGRALTGLEDIQLTIRLRGEQTGETLIATHPGGSEELHNITPGKPALYRFYLRSTVTGEVSVRLNFKSNRIMVIDTINVIGPVSPWRRILGRFFRLFNSHKA</sequence>